<evidence type="ECO:0000313" key="1">
    <source>
        <dbReference type="EMBL" id="CAH2226643.1"/>
    </source>
</evidence>
<proteinExistence type="predicted"/>
<dbReference type="EMBL" id="CAKXAJ010021737">
    <property type="protein sequence ID" value="CAH2226643.1"/>
    <property type="molecule type" value="Genomic_DNA"/>
</dbReference>
<gene>
    <name evidence="1" type="primary">jg11830</name>
    <name evidence="1" type="ORF">PAEG_LOCUS7338</name>
</gene>
<comment type="caution">
    <text evidence="1">The sequence shown here is derived from an EMBL/GenBank/DDBJ whole genome shotgun (WGS) entry which is preliminary data.</text>
</comment>
<dbReference type="Proteomes" id="UP000838756">
    <property type="component" value="Unassembled WGS sequence"/>
</dbReference>
<protein>
    <submittedName>
        <fullName evidence="1">Jg11830 protein</fullName>
    </submittedName>
</protein>
<name>A0A8S4QWT9_9NEOP</name>
<keyword evidence="2" id="KW-1185">Reference proteome</keyword>
<sequence>MVVEVKINSKELTKVQRMATLMISGALRTTPAAALEIPLGLCPLDLETNKKTLAQWYRIKMSKQSKSSFMNKGHAAIDQMYVDKLSIIILNNDLIICIKDSVGIYKAQWGWNL</sequence>
<dbReference type="AlphaFoldDB" id="A0A8S4QWT9"/>
<accession>A0A8S4QWT9</accession>
<evidence type="ECO:0000313" key="2">
    <source>
        <dbReference type="Proteomes" id="UP000838756"/>
    </source>
</evidence>
<dbReference type="OrthoDB" id="5419617at2759"/>
<organism evidence="1 2">
    <name type="scientific">Pararge aegeria aegeria</name>
    <dbReference type="NCBI Taxonomy" id="348720"/>
    <lineage>
        <taxon>Eukaryota</taxon>
        <taxon>Metazoa</taxon>
        <taxon>Ecdysozoa</taxon>
        <taxon>Arthropoda</taxon>
        <taxon>Hexapoda</taxon>
        <taxon>Insecta</taxon>
        <taxon>Pterygota</taxon>
        <taxon>Neoptera</taxon>
        <taxon>Endopterygota</taxon>
        <taxon>Lepidoptera</taxon>
        <taxon>Glossata</taxon>
        <taxon>Ditrysia</taxon>
        <taxon>Papilionoidea</taxon>
        <taxon>Nymphalidae</taxon>
        <taxon>Satyrinae</taxon>
        <taxon>Satyrini</taxon>
        <taxon>Parargina</taxon>
        <taxon>Pararge</taxon>
    </lineage>
</organism>
<reference evidence="1" key="1">
    <citation type="submission" date="2022-03" db="EMBL/GenBank/DDBJ databases">
        <authorList>
            <person name="Lindestad O."/>
        </authorList>
    </citation>
    <scope>NUCLEOTIDE SEQUENCE</scope>
</reference>